<keyword evidence="1" id="KW-0472">Membrane</keyword>
<feature type="transmembrane region" description="Helical" evidence="1">
    <location>
        <begin position="145"/>
        <end position="168"/>
    </location>
</feature>
<comment type="caution">
    <text evidence="3">The sequence shown here is derived from an EMBL/GenBank/DDBJ whole genome shotgun (WGS) entry which is preliminary data.</text>
</comment>
<keyword evidence="1" id="KW-0812">Transmembrane</keyword>
<accession>A0ABD5P004</accession>
<dbReference type="RefSeq" id="WP_246966003.1">
    <property type="nucleotide sequence ID" value="NZ_CP095397.1"/>
</dbReference>
<dbReference type="AlphaFoldDB" id="A0ABD5P004"/>
<dbReference type="EMBL" id="JBHSDJ010000029">
    <property type="protein sequence ID" value="MFC4247344.1"/>
    <property type="molecule type" value="Genomic_DNA"/>
</dbReference>
<feature type="domain" description="DUF8056" evidence="2">
    <location>
        <begin position="7"/>
        <end position="173"/>
    </location>
</feature>
<dbReference type="Pfam" id="PF26243">
    <property type="entry name" value="DUF8056"/>
    <property type="match status" value="1"/>
</dbReference>
<evidence type="ECO:0000313" key="4">
    <source>
        <dbReference type="Proteomes" id="UP001595821"/>
    </source>
</evidence>
<proteinExistence type="predicted"/>
<keyword evidence="1" id="KW-1133">Transmembrane helix</keyword>
<dbReference type="GeneID" id="71853987"/>
<evidence type="ECO:0000313" key="3">
    <source>
        <dbReference type="EMBL" id="MFC4247344.1"/>
    </source>
</evidence>
<dbReference type="Proteomes" id="UP001595821">
    <property type="component" value="Unassembled WGS sequence"/>
</dbReference>
<sequence>MSEAVDTDAYRGVFGAVPYAFRRSDSRLFKLYAVVGAVLALLLSLVFLLSLVVFIGQTVDTSATLSLSRSFVVVVGLLTVMPILAPILFVARRHRRDVGHDTRYDRRLALAGFAFICSIYVGLIVSTPPAQQVEVTGPLTPVVEALYGLPSLVGLVPPVLAALSIYAVHRLSR</sequence>
<reference evidence="3 4" key="1">
    <citation type="journal article" date="2014" name="Int. J. Syst. Evol. Microbiol.">
        <title>Complete genome sequence of Corynebacterium casei LMG S-19264T (=DSM 44701T), isolated from a smear-ripened cheese.</title>
        <authorList>
            <consortium name="US DOE Joint Genome Institute (JGI-PGF)"/>
            <person name="Walter F."/>
            <person name="Albersmeier A."/>
            <person name="Kalinowski J."/>
            <person name="Ruckert C."/>
        </authorList>
    </citation>
    <scope>NUCLEOTIDE SEQUENCE [LARGE SCALE GENOMIC DNA]</scope>
    <source>
        <strain evidence="3 4">IBRC-M 10912</strain>
    </source>
</reference>
<evidence type="ECO:0000259" key="2">
    <source>
        <dbReference type="Pfam" id="PF26243"/>
    </source>
</evidence>
<gene>
    <name evidence="3" type="ORF">ACFOZ7_10085</name>
</gene>
<evidence type="ECO:0000256" key="1">
    <source>
        <dbReference type="SAM" id="Phobius"/>
    </source>
</evidence>
<feature type="transmembrane region" description="Helical" evidence="1">
    <location>
        <begin position="67"/>
        <end position="88"/>
    </location>
</feature>
<name>A0ABD5P004_9EURY</name>
<organism evidence="3 4">
    <name type="scientific">Natribaculum luteum</name>
    <dbReference type="NCBI Taxonomy" id="1586232"/>
    <lineage>
        <taxon>Archaea</taxon>
        <taxon>Methanobacteriati</taxon>
        <taxon>Methanobacteriota</taxon>
        <taxon>Stenosarchaea group</taxon>
        <taxon>Halobacteria</taxon>
        <taxon>Halobacteriales</taxon>
        <taxon>Natrialbaceae</taxon>
        <taxon>Natribaculum</taxon>
    </lineage>
</organism>
<feature type="transmembrane region" description="Helical" evidence="1">
    <location>
        <begin position="31"/>
        <end position="55"/>
    </location>
</feature>
<protein>
    <recommendedName>
        <fullName evidence="2">DUF8056 domain-containing protein</fullName>
    </recommendedName>
</protein>
<feature type="transmembrane region" description="Helical" evidence="1">
    <location>
        <begin position="108"/>
        <end position="125"/>
    </location>
</feature>
<dbReference type="InterPro" id="IPR058369">
    <property type="entry name" value="DUF8056"/>
</dbReference>